<reference evidence="2" key="1">
    <citation type="submission" date="2012-08" db="EMBL/GenBank/DDBJ databases">
        <title>Comparative genomics of metastatic and non-metastatic Leishmania guyanensis provides insights into polygenic factors involved in Leishmania RNA virus infection.</title>
        <authorList>
            <person name="Smith D."/>
            <person name="Hertz-Fowler C."/>
            <person name="Martin R."/>
            <person name="Dickens N."/>
            <person name="Fasel N."/>
            <person name="Falquet L."/>
            <person name="Beverley S."/>
            <person name="Zangger H."/>
            <person name="Calderon-Copete S."/>
            <person name="Mottram J."/>
            <person name="Xenarios I."/>
        </authorList>
    </citation>
    <scope>NUCLEOTIDE SEQUENCE</scope>
    <source>
        <strain evidence="2">MHOM/BR/75/M4147/SSU:IR2SAT-LUC</strain>
    </source>
</reference>
<evidence type="ECO:0008006" key="3">
    <source>
        <dbReference type="Google" id="ProtNLM"/>
    </source>
</evidence>
<dbReference type="AlphaFoldDB" id="A0A1E1IQV3"/>
<protein>
    <recommendedName>
        <fullName evidence="3">PUF nine target 1</fullName>
    </recommendedName>
</protein>
<sequence>MAPKRCPNRLLVLCASINDVTAWPFWKFLQMKKIRGVTDMALLAFNSDGGSFEARIDGDKYQLKNYAKVRGYQHDMFESFVHRWHDPGRSYFVYGGHGMGDYVELEQNRVSLQVHELAGVFGTRSFEAVLFDACFMANLDCAYHLRHNTRYIGACEGYMWEPDTALDYHVFNTHNASAMSRFKDPLHILRVIQADYCSKAARGDFTIMDTTHIAELRQYVQAHVIQRVYDRATFYSLPQQERLQQMAEASMQASISEFGHPGGDSNVMNGVGGGVARLRSAPSLPEVLALSAAGRPTQRQRMRQAIQFEHALYPSEVEDKQLLDLKSYLTDMLQEEQQRRSWEAAALGPQRRTSRRVAVACEAMRCSRGASLEAPPPPPPRPPSPCGGHRRRGRCLLIGTGGCPLVPLRGVRRSPPAAQSPRMAHKRRRRCRPRPPLAPIRAVRRRDWTFSTRSS</sequence>
<dbReference type="InterPro" id="IPR005077">
    <property type="entry name" value="Peptidase_C11"/>
</dbReference>
<evidence type="ECO:0000256" key="1">
    <source>
        <dbReference type="SAM" id="MobiDB-lite"/>
    </source>
</evidence>
<gene>
    <name evidence="2" type="primary">LgM4147LRVhigh.11.00380.00300</name>
    <name evidence="2" type="ORF">BN36_1111590</name>
</gene>
<dbReference type="EMBL" id="CALQ01000324">
    <property type="protein sequence ID" value="CCM13647.1"/>
    <property type="molecule type" value="Genomic_DNA"/>
</dbReference>
<feature type="compositionally biased region" description="Basic residues" evidence="1">
    <location>
        <begin position="423"/>
        <end position="433"/>
    </location>
</feature>
<proteinExistence type="predicted"/>
<dbReference type="Pfam" id="PF03415">
    <property type="entry name" value="Peptidase_C11"/>
    <property type="match status" value="1"/>
</dbReference>
<organism evidence="2">
    <name type="scientific">Leishmania guyanensis</name>
    <dbReference type="NCBI Taxonomy" id="5670"/>
    <lineage>
        <taxon>Eukaryota</taxon>
        <taxon>Discoba</taxon>
        <taxon>Euglenozoa</taxon>
        <taxon>Kinetoplastea</taxon>
        <taxon>Metakinetoplastina</taxon>
        <taxon>Trypanosomatida</taxon>
        <taxon>Trypanosomatidae</taxon>
        <taxon>Leishmaniinae</taxon>
        <taxon>Leishmania</taxon>
        <taxon>Leishmania guyanensis species complex</taxon>
    </lineage>
</organism>
<feature type="region of interest" description="Disordered" evidence="1">
    <location>
        <begin position="369"/>
        <end position="389"/>
    </location>
</feature>
<feature type="compositionally biased region" description="Pro residues" evidence="1">
    <location>
        <begin position="374"/>
        <end position="385"/>
    </location>
</feature>
<name>A0A1E1IQV3_LEIGU</name>
<accession>A0A1E1IQV3</accession>
<feature type="region of interest" description="Disordered" evidence="1">
    <location>
        <begin position="407"/>
        <end position="455"/>
    </location>
</feature>
<evidence type="ECO:0000313" key="2">
    <source>
        <dbReference type="EMBL" id="CCM13647.1"/>
    </source>
</evidence>